<evidence type="ECO:0000313" key="2">
    <source>
        <dbReference type="Proteomes" id="UP000645217"/>
    </source>
</evidence>
<keyword evidence="2" id="KW-1185">Reference proteome</keyword>
<evidence type="ECO:0000313" key="1">
    <source>
        <dbReference type="EMBL" id="GGK92032.1"/>
    </source>
</evidence>
<proteinExistence type="predicted"/>
<accession>A0A917VL61</accession>
<name>A0A917VL61_9ACTN</name>
<dbReference type="AlphaFoldDB" id="A0A917VL61"/>
<dbReference type="Proteomes" id="UP000645217">
    <property type="component" value="Unassembled WGS sequence"/>
</dbReference>
<reference evidence="1" key="2">
    <citation type="submission" date="2020-09" db="EMBL/GenBank/DDBJ databases">
        <authorList>
            <person name="Sun Q."/>
            <person name="Ohkuma M."/>
        </authorList>
    </citation>
    <scope>NUCLEOTIDE SEQUENCE</scope>
    <source>
        <strain evidence="1">JCM 13064</strain>
    </source>
</reference>
<sequence length="126" mass="13777">MRISRGSEGWWPYLNRPHGRGGIASVETKTPPGVQASAHLSIGGMLPLVVTAVGQACGVMRVRRVPAPPAPQRLRRRITVMPNAQRTKLRPFGDSLRIGHGSHLSRAVKDPFGRVQRPAGPFFRTN</sequence>
<reference evidence="1" key="1">
    <citation type="journal article" date="2014" name="Int. J. Syst. Evol. Microbiol.">
        <title>Complete genome sequence of Corynebacterium casei LMG S-19264T (=DSM 44701T), isolated from a smear-ripened cheese.</title>
        <authorList>
            <consortium name="US DOE Joint Genome Institute (JGI-PGF)"/>
            <person name="Walter F."/>
            <person name="Albersmeier A."/>
            <person name="Kalinowski J."/>
            <person name="Ruckert C."/>
        </authorList>
    </citation>
    <scope>NUCLEOTIDE SEQUENCE</scope>
    <source>
        <strain evidence="1">JCM 13064</strain>
    </source>
</reference>
<organism evidence="1 2">
    <name type="scientific">Sphaerisporangium melleum</name>
    <dbReference type="NCBI Taxonomy" id="321316"/>
    <lineage>
        <taxon>Bacteria</taxon>
        <taxon>Bacillati</taxon>
        <taxon>Actinomycetota</taxon>
        <taxon>Actinomycetes</taxon>
        <taxon>Streptosporangiales</taxon>
        <taxon>Streptosporangiaceae</taxon>
        <taxon>Sphaerisporangium</taxon>
    </lineage>
</organism>
<dbReference type="EMBL" id="BMNT01000020">
    <property type="protein sequence ID" value="GGK92032.1"/>
    <property type="molecule type" value="Genomic_DNA"/>
</dbReference>
<comment type="caution">
    <text evidence="1">The sequence shown here is derived from an EMBL/GenBank/DDBJ whole genome shotgun (WGS) entry which is preliminary data.</text>
</comment>
<gene>
    <name evidence="1" type="ORF">GCM10007964_38320</name>
</gene>
<protein>
    <submittedName>
        <fullName evidence="1">Uncharacterized protein</fullName>
    </submittedName>
</protein>